<keyword evidence="3" id="KW-1185">Reference proteome</keyword>
<evidence type="ECO:0000313" key="3">
    <source>
        <dbReference type="Proteomes" id="UP000789901"/>
    </source>
</evidence>
<comment type="caution">
    <text evidence="2">The sequence shown here is derived from an EMBL/GenBank/DDBJ whole genome shotgun (WGS) entry which is preliminary data.</text>
</comment>
<gene>
    <name evidence="2" type="ORF">GMARGA_LOCUS9016</name>
</gene>
<feature type="non-terminal residue" evidence="2">
    <location>
        <position position="1"/>
    </location>
</feature>
<feature type="region of interest" description="Disordered" evidence="1">
    <location>
        <begin position="1"/>
        <end position="30"/>
    </location>
</feature>
<organism evidence="2 3">
    <name type="scientific">Gigaspora margarita</name>
    <dbReference type="NCBI Taxonomy" id="4874"/>
    <lineage>
        <taxon>Eukaryota</taxon>
        <taxon>Fungi</taxon>
        <taxon>Fungi incertae sedis</taxon>
        <taxon>Mucoromycota</taxon>
        <taxon>Glomeromycotina</taxon>
        <taxon>Glomeromycetes</taxon>
        <taxon>Diversisporales</taxon>
        <taxon>Gigasporaceae</taxon>
        <taxon>Gigaspora</taxon>
    </lineage>
</organism>
<evidence type="ECO:0000256" key="1">
    <source>
        <dbReference type="SAM" id="MobiDB-lite"/>
    </source>
</evidence>
<name>A0ABN7UPJ4_GIGMA</name>
<dbReference type="EMBL" id="CAJVQB010004741">
    <property type="protein sequence ID" value="CAG8644353.1"/>
    <property type="molecule type" value="Genomic_DNA"/>
</dbReference>
<protein>
    <submittedName>
        <fullName evidence="2">25952_t:CDS:1</fullName>
    </submittedName>
</protein>
<proteinExistence type="predicted"/>
<sequence>SNNRKWAFAETQKISANPPAKQENTEKKSTADHYAENILPYNQKLDYLTTKYSPKKEANTSIAVMLGSSSHINILNKDCFIEIDNALYLNSSSTHCDIQKQDIDVQLETLSNMTIDEDPLDPNVFIVKQYIIIIVVQEAKLEDTKSNATILAPNARSDQSHIKI</sequence>
<dbReference type="Proteomes" id="UP000789901">
    <property type="component" value="Unassembled WGS sequence"/>
</dbReference>
<evidence type="ECO:0000313" key="2">
    <source>
        <dbReference type="EMBL" id="CAG8644353.1"/>
    </source>
</evidence>
<reference evidence="2 3" key="1">
    <citation type="submission" date="2021-06" db="EMBL/GenBank/DDBJ databases">
        <authorList>
            <person name="Kallberg Y."/>
            <person name="Tangrot J."/>
            <person name="Rosling A."/>
        </authorList>
    </citation>
    <scope>NUCLEOTIDE SEQUENCE [LARGE SCALE GENOMIC DNA]</scope>
    <source>
        <strain evidence="2 3">120-4 pot B 10/14</strain>
    </source>
</reference>
<accession>A0ABN7UPJ4</accession>